<dbReference type="EMBL" id="JAYKXN010000002">
    <property type="protein sequence ID" value="KAK7311547.1"/>
    <property type="molecule type" value="Genomic_DNA"/>
</dbReference>
<proteinExistence type="predicted"/>
<evidence type="ECO:0000313" key="1">
    <source>
        <dbReference type="EMBL" id="KAK7311547.1"/>
    </source>
</evidence>
<dbReference type="AlphaFoldDB" id="A0AAN9K642"/>
<dbReference type="Proteomes" id="UP001359559">
    <property type="component" value="Unassembled WGS sequence"/>
</dbReference>
<sequence>MQRKLQTSSRGCLFSFKPLCEIAPPVDLAFIISVYRMDQLHFPHLCHLTGGLTLQCNTGICSMTYNLSQ</sequence>
<gene>
    <name evidence="1" type="ORF">RJT34_09765</name>
</gene>
<organism evidence="1 2">
    <name type="scientific">Clitoria ternatea</name>
    <name type="common">Butterfly pea</name>
    <dbReference type="NCBI Taxonomy" id="43366"/>
    <lineage>
        <taxon>Eukaryota</taxon>
        <taxon>Viridiplantae</taxon>
        <taxon>Streptophyta</taxon>
        <taxon>Embryophyta</taxon>
        <taxon>Tracheophyta</taxon>
        <taxon>Spermatophyta</taxon>
        <taxon>Magnoliopsida</taxon>
        <taxon>eudicotyledons</taxon>
        <taxon>Gunneridae</taxon>
        <taxon>Pentapetalae</taxon>
        <taxon>rosids</taxon>
        <taxon>fabids</taxon>
        <taxon>Fabales</taxon>
        <taxon>Fabaceae</taxon>
        <taxon>Papilionoideae</taxon>
        <taxon>50 kb inversion clade</taxon>
        <taxon>NPAAA clade</taxon>
        <taxon>indigoferoid/millettioid clade</taxon>
        <taxon>Phaseoleae</taxon>
        <taxon>Clitoria</taxon>
    </lineage>
</organism>
<accession>A0AAN9K642</accession>
<comment type="caution">
    <text evidence="1">The sequence shown here is derived from an EMBL/GenBank/DDBJ whole genome shotgun (WGS) entry which is preliminary data.</text>
</comment>
<evidence type="ECO:0000313" key="2">
    <source>
        <dbReference type="Proteomes" id="UP001359559"/>
    </source>
</evidence>
<protein>
    <submittedName>
        <fullName evidence="1">Uncharacterized protein</fullName>
    </submittedName>
</protein>
<reference evidence="1 2" key="1">
    <citation type="submission" date="2024-01" db="EMBL/GenBank/DDBJ databases">
        <title>The genomes of 5 underutilized Papilionoideae crops provide insights into root nodulation and disease resistance.</title>
        <authorList>
            <person name="Yuan L."/>
        </authorList>
    </citation>
    <scope>NUCLEOTIDE SEQUENCE [LARGE SCALE GENOMIC DNA]</scope>
    <source>
        <strain evidence="1">LY-2023</strain>
        <tissue evidence="1">Leaf</tissue>
    </source>
</reference>
<name>A0AAN9K642_CLITE</name>
<keyword evidence="2" id="KW-1185">Reference proteome</keyword>